<protein>
    <recommendedName>
        <fullName evidence="6">Protein kinase domain-containing protein</fullName>
    </recommendedName>
</protein>
<dbReference type="Gene3D" id="1.10.510.10">
    <property type="entry name" value="Transferase(Phosphotransferase) domain 1"/>
    <property type="match status" value="1"/>
</dbReference>
<keyword evidence="1" id="KW-0808">Transferase</keyword>
<gene>
    <name evidence="7" type="ORF">NDES1114_LOCUS29319</name>
</gene>
<dbReference type="SUPFAM" id="SSF56112">
    <property type="entry name" value="Protein kinase-like (PK-like)"/>
    <property type="match status" value="1"/>
</dbReference>
<feature type="compositionally biased region" description="Low complexity" evidence="5">
    <location>
        <begin position="171"/>
        <end position="181"/>
    </location>
</feature>
<sequence>MSATVQVAQTFCGTFTHLAPEVWQRQTYGQGADVWSLGVLVYRLLFQELPFSGQSAEELRRKICSDEYVRPSERNDRFEPALIDVVERMLTPDPQLRPSVLDLLRLPAVTNWVNDFTRIAAETLPPAEFADVAACLVRDEVLAVDPEAGYLTVHPVLTAMQMPSFVAAPSPSGFSSVGSASTHGASHPPSEAFVVDADAAAMSAERESQREEARDAAARQEDAAAEHSAPLSGLLAAAPALPAQALAPIPAPVAPPSPPRGKRGIVFKRSKGAWAARALVVTDTSLDLYPVAPAVADALVHEAIDAVADGDVTFDNQQPQVLPLSAVAEASAGGPPLVVSHAELGVSPTPVDPHDGDASDEEDYDDDPDTAETIHPLWVTPRAGAGGPRHPIELGVTDRALRDEWVAAIADAIRRSLGHAA</sequence>
<keyword evidence="3" id="KW-0418">Kinase</keyword>
<dbReference type="AlphaFoldDB" id="A0A7S1W203"/>
<dbReference type="PANTHER" id="PTHR43671:SF85">
    <property type="entry name" value="KINASE, PUTATIVE-RELATED"/>
    <property type="match status" value="1"/>
</dbReference>
<dbReference type="EMBL" id="HBGF01043851">
    <property type="protein sequence ID" value="CAD9144192.1"/>
    <property type="molecule type" value="Transcribed_RNA"/>
</dbReference>
<dbReference type="Pfam" id="PF00069">
    <property type="entry name" value="Pkinase"/>
    <property type="match status" value="1"/>
</dbReference>
<dbReference type="PANTHER" id="PTHR43671">
    <property type="entry name" value="SERINE/THREONINE-PROTEIN KINASE NEK"/>
    <property type="match status" value="1"/>
</dbReference>
<dbReference type="InterPro" id="IPR050660">
    <property type="entry name" value="NEK_Ser/Thr_kinase"/>
</dbReference>
<evidence type="ECO:0000313" key="7">
    <source>
        <dbReference type="EMBL" id="CAD9144192.1"/>
    </source>
</evidence>
<feature type="region of interest" description="Disordered" evidence="5">
    <location>
        <begin position="200"/>
        <end position="229"/>
    </location>
</feature>
<dbReference type="InterPro" id="IPR000719">
    <property type="entry name" value="Prot_kinase_dom"/>
</dbReference>
<evidence type="ECO:0000256" key="2">
    <source>
        <dbReference type="ARBA" id="ARBA00022741"/>
    </source>
</evidence>
<dbReference type="InterPro" id="IPR011009">
    <property type="entry name" value="Kinase-like_dom_sf"/>
</dbReference>
<keyword evidence="2" id="KW-0547">Nucleotide-binding</keyword>
<proteinExistence type="predicted"/>
<evidence type="ECO:0000256" key="3">
    <source>
        <dbReference type="ARBA" id="ARBA00022777"/>
    </source>
</evidence>
<name>A0A7S1W203_NEODS</name>
<evidence type="ECO:0000256" key="4">
    <source>
        <dbReference type="ARBA" id="ARBA00022840"/>
    </source>
</evidence>
<dbReference type="GO" id="GO:0004674">
    <property type="term" value="F:protein serine/threonine kinase activity"/>
    <property type="evidence" value="ECO:0007669"/>
    <property type="project" value="TreeGrafter"/>
</dbReference>
<reference evidence="7" key="1">
    <citation type="submission" date="2021-01" db="EMBL/GenBank/DDBJ databases">
        <authorList>
            <person name="Corre E."/>
            <person name="Pelletier E."/>
            <person name="Niang G."/>
            <person name="Scheremetjew M."/>
            <person name="Finn R."/>
            <person name="Kale V."/>
            <person name="Holt S."/>
            <person name="Cochrane G."/>
            <person name="Meng A."/>
            <person name="Brown T."/>
            <person name="Cohen L."/>
        </authorList>
    </citation>
    <scope>NUCLEOTIDE SEQUENCE</scope>
    <source>
        <strain evidence="7">CCAP 1951/1</strain>
    </source>
</reference>
<evidence type="ECO:0000259" key="6">
    <source>
        <dbReference type="PROSITE" id="PS50011"/>
    </source>
</evidence>
<organism evidence="7">
    <name type="scientific">Neobodo designis</name>
    <name type="common">Flagellated protozoan</name>
    <name type="synonym">Bodo designis</name>
    <dbReference type="NCBI Taxonomy" id="312471"/>
    <lineage>
        <taxon>Eukaryota</taxon>
        <taxon>Discoba</taxon>
        <taxon>Euglenozoa</taxon>
        <taxon>Kinetoplastea</taxon>
        <taxon>Metakinetoplastina</taxon>
        <taxon>Neobodonida</taxon>
        <taxon>Neobodo</taxon>
    </lineage>
</organism>
<feature type="compositionally biased region" description="Basic and acidic residues" evidence="5">
    <location>
        <begin position="204"/>
        <end position="225"/>
    </location>
</feature>
<accession>A0A7S1W203</accession>
<dbReference type="GO" id="GO:0005524">
    <property type="term" value="F:ATP binding"/>
    <property type="evidence" value="ECO:0007669"/>
    <property type="project" value="UniProtKB-KW"/>
</dbReference>
<dbReference type="PROSITE" id="PS50011">
    <property type="entry name" value="PROTEIN_KINASE_DOM"/>
    <property type="match status" value="1"/>
</dbReference>
<evidence type="ECO:0000256" key="5">
    <source>
        <dbReference type="SAM" id="MobiDB-lite"/>
    </source>
</evidence>
<feature type="domain" description="Protein kinase" evidence="6">
    <location>
        <begin position="1"/>
        <end position="109"/>
    </location>
</feature>
<feature type="region of interest" description="Disordered" evidence="5">
    <location>
        <begin position="339"/>
        <end position="368"/>
    </location>
</feature>
<keyword evidence="4" id="KW-0067">ATP-binding</keyword>
<feature type="compositionally biased region" description="Acidic residues" evidence="5">
    <location>
        <begin position="358"/>
        <end position="368"/>
    </location>
</feature>
<feature type="region of interest" description="Disordered" evidence="5">
    <location>
        <begin position="171"/>
        <end position="190"/>
    </location>
</feature>
<evidence type="ECO:0000256" key="1">
    <source>
        <dbReference type="ARBA" id="ARBA00022679"/>
    </source>
</evidence>